<dbReference type="Gene3D" id="3.40.190.10">
    <property type="entry name" value="Periplasmic binding protein-like II"/>
    <property type="match status" value="2"/>
</dbReference>
<reference evidence="2 3" key="1">
    <citation type="submission" date="2022-05" db="EMBL/GenBank/DDBJ databases">
        <authorList>
            <person name="Park J.-S."/>
        </authorList>
    </citation>
    <scope>NUCLEOTIDE SEQUENCE [LARGE SCALE GENOMIC DNA]</scope>
    <source>
        <strain evidence="2 3">2012CJ34-2</strain>
    </source>
</reference>
<dbReference type="Proteomes" id="UP001203338">
    <property type="component" value="Unassembled WGS sequence"/>
</dbReference>
<feature type="chain" id="PRO_5047135515" evidence="1">
    <location>
        <begin position="26"/>
        <end position="273"/>
    </location>
</feature>
<sequence length="273" mass="31257">MLKIKQSLIVIMLFQLLTLSGVALCADEKGDWPDILNVGLIEGGREPYYWLDSEKQIPEGFYIDVMRGITEDTGIRFNYYFVPQARIRLYMRLGLFNLEPGIAESWRQETEEVNHSVYSEPFLILHEAIVSHAPLNPDASSLQDLPPGRVCQVLGFSGKDNRGHEEIIVITDLQSLKMIGRGRCDYAVMPLDVASYLSSQLKIKVYFSQPLKRHLLSLRLDRQFEYLLPDINRSLVKMWESGYMEELIKRYGIQSMETNELNSLAMAGLPASY</sequence>
<proteinExistence type="predicted"/>
<feature type="signal peptide" evidence="1">
    <location>
        <begin position="1"/>
        <end position="25"/>
    </location>
</feature>
<evidence type="ECO:0000313" key="3">
    <source>
        <dbReference type="Proteomes" id="UP001203338"/>
    </source>
</evidence>
<name>A0ABT0PI50_9GAMM</name>
<keyword evidence="1" id="KW-0732">Signal</keyword>
<evidence type="ECO:0000313" key="2">
    <source>
        <dbReference type="EMBL" id="MCL6271055.1"/>
    </source>
</evidence>
<protein>
    <submittedName>
        <fullName evidence="2">Transporter substrate-binding domain-containing protein</fullName>
    </submittedName>
</protein>
<dbReference type="RefSeq" id="WP_249700389.1">
    <property type="nucleotide sequence ID" value="NZ_JAMFLX010000019.1"/>
</dbReference>
<accession>A0ABT0PI50</accession>
<evidence type="ECO:0000256" key="1">
    <source>
        <dbReference type="SAM" id="SignalP"/>
    </source>
</evidence>
<organism evidence="2 3">
    <name type="scientific">Parendozoicomonas callyspongiae</name>
    <dbReference type="NCBI Taxonomy" id="2942213"/>
    <lineage>
        <taxon>Bacteria</taxon>
        <taxon>Pseudomonadati</taxon>
        <taxon>Pseudomonadota</taxon>
        <taxon>Gammaproteobacteria</taxon>
        <taxon>Oceanospirillales</taxon>
        <taxon>Endozoicomonadaceae</taxon>
        <taxon>Parendozoicomonas</taxon>
    </lineage>
</organism>
<dbReference type="EMBL" id="JAMFLX010000019">
    <property type="protein sequence ID" value="MCL6271055.1"/>
    <property type="molecule type" value="Genomic_DNA"/>
</dbReference>
<keyword evidence="3" id="KW-1185">Reference proteome</keyword>
<dbReference type="SUPFAM" id="SSF53850">
    <property type="entry name" value="Periplasmic binding protein-like II"/>
    <property type="match status" value="1"/>
</dbReference>
<gene>
    <name evidence="2" type="ORF">M3P05_14075</name>
</gene>
<comment type="caution">
    <text evidence="2">The sequence shown here is derived from an EMBL/GenBank/DDBJ whole genome shotgun (WGS) entry which is preliminary data.</text>
</comment>